<accession>A0A5S5C8I4</accession>
<proteinExistence type="predicted"/>
<feature type="coiled-coil region" evidence="2">
    <location>
        <begin position="41"/>
        <end position="68"/>
    </location>
</feature>
<reference evidence="3 4" key="1">
    <citation type="submission" date="2019-07" db="EMBL/GenBank/DDBJ databases">
        <title>Genomic Encyclopedia of Type Strains, Phase III (KMG-III): the genomes of soil and plant-associated and newly described type strains.</title>
        <authorList>
            <person name="Whitman W."/>
        </authorList>
    </citation>
    <scope>NUCLEOTIDE SEQUENCE [LARGE SCALE GENOMIC DNA]</scope>
    <source>
        <strain evidence="3 4">BL24</strain>
    </source>
</reference>
<evidence type="ECO:0000313" key="3">
    <source>
        <dbReference type="EMBL" id="TYP75721.1"/>
    </source>
</evidence>
<dbReference type="GO" id="GO:0044780">
    <property type="term" value="P:bacterial-type flagellum assembly"/>
    <property type="evidence" value="ECO:0007669"/>
    <property type="project" value="InterPro"/>
</dbReference>
<dbReference type="SUPFAM" id="SSF140566">
    <property type="entry name" value="FlgN-like"/>
    <property type="match status" value="1"/>
</dbReference>
<dbReference type="EMBL" id="VNHS01000004">
    <property type="protein sequence ID" value="TYP75721.1"/>
    <property type="molecule type" value="Genomic_DNA"/>
</dbReference>
<gene>
    <name evidence="3" type="ORF">BCM02_104402</name>
</gene>
<keyword evidence="1" id="KW-1005">Bacterial flagellum biogenesis</keyword>
<dbReference type="Gene3D" id="1.20.58.300">
    <property type="entry name" value="FlgN-like"/>
    <property type="match status" value="1"/>
</dbReference>
<dbReference type="Pfam" id="PF05130">
    <property type="entry name" value="FlgN"/>
    <property type="match status" value="1"/>
</dbReference>
<keyword evidence="2" id="KW-0175">Coiled coil</keyword>
<dbReference type="RefSeq" id="WP_148929633.1">
    <property type="nucleotide sequence ID" value="NZ_VNHS01000004.1"/>
</dbReference>
<dbReference type="AlphaFoldDB" id="A0A5S5C8I4"/>
<evidence type="ECO:0000313" key="4">
    <source>
        <dbReference type="Proteomes" id="UP000323257"/>
    </source>
</evidence>
<name>A0A5S5C8I4_9BACL</name>
<evidence type="ECO:0000256" key="2">
    <source>
        <dbReference type="SAM" id="Coils"/>
    </source>
</evidence>
<evidence type="ECO:0000256" key="1">
    <source>
        <dbReference type="ARBA" id="ARBA00022795"/>
    </source>
</evidence>
<keyword evidence="4" id="KW-1185">Reference proteome</keyword>
<comment type="caution">
    <text evidence="3">The sequence shown here is derived from an EMBL/GenBank/DDBJ whole genome shotgun (WGS) entry which is preliminary data.</text>
</comment>
<organism evidence="3 4">
    <name type="scientific">Paenibacillus methanolicus</name>
    <dbReference type="NCBI Taxonomy" id="582686"/>
    <lineage>
        <taxon>Bacteria</taxon>
        <taxon>Bacillati</taxon>
        <taxon>Bacillota</taxon>
        <taxon>Bacilli</taxon>
        <taxon>Bacillales</taxon>
        <taxon>Paenibacillaceae</taxon>
        <taxon>Paenibacillus</taxon>
    </lineage>
</organism>
<protein>
    <submittedName>
        <fullName evidence="3">FlgN protein</fullName>
    </submittedName>
</protein>
<sequence>MQEVVKEIVTVLQGLIEVHEQLIAIGKEKQQVIGAGDTNGLSRVTSQEKKLLQTLVDLEQQRSNLVRDYFKQTGLVVVRKFKMEHLIQAVYSAEEKRLLIETSDALRRLIDKLKELNDFNQQLLRMQLNYVDYSLDLLIGPVEEDVTYHRALQANGYSRLNKYDTKA</sequence>
<dbReference type="OrthoDB" id="2660802at2"/>
<dbReference type="InterPro" id="IPR036679">
    <property type="entry name" value="FlgN-like_sf"/>
</dbReference>
<dbReference type="Proteomes" id="UP000323257">
    <property type="component" value="Unassembled WGS sequence"/>
</dbReference>
<dbReference type="InterPro" id="IPR007809">
    <property type="entry name" value="FlgN-like"/>
</dbReference>